<comment type="subunit">
    <text evidence="7">Component of the endosomal sorting complex required for transport II (ESCRT-II).</text>
</comment>
<dbReference type="Gene3D" id="1.10.10.10">
    <property type="entry name" value="Winged helix-like DNA-binding domain superfamily/Winged helix DNA-binding domain"/>
    <property type="match status" value="2"/>
</dbReference>
<dbReference type="RefSeq" id="XP_043050538.1">
    <property type="nucleotide sequence ID" value="XM_043194787.1"/>
</dbReference>
<keyword evidence="6 7" id="KW-0653">Protein transport</keyword>
<dbReference type="InterPro" id="IPR036390">
    <property type="entry name" value="WH_DNA-bd_sf"/>
</dbReference>
<gene>
    <name evidence="10" type="ORF">KQ657_004103</name>
</gene>
<dbReference type="GO" id="GO:0032266">
    <property type="term" value="F:phosphatidylinositol-3-phosphate binding"/>
    <property type="evidence" value="ECO:0007669"/>
    <property type="project" value="UniProtKB-UniRule"/>
</dbReference>
<keyword evidence="3" id="KW-0479">Metal-binding</keyword>
<feature type="compositionally biased region" description="Low complexity" evidence="8">
    <location>
        <begin position="103"/>
        <end position="128"/>
    </location>
</feature>
<evidence type="ECO:0000256" key="7">
    <source>
        <dbReference type="RuleBase" id="RU367095"/>
    </source>
</evidence>
<comment type="caution">
    <text evidence="10">The sequence shown here is derived from an EMBL/GenBank/DDBJ whole genome shotgun (WGS) entry which is preliminary data.</text>
</comment>
<dbReference type="SUPFAM" id="SSF50729">
    <property type="entry name" value="PH domain-like"/>
    <property type="match status" value="1"/>
</dbReference>
<feature type="compositionally biased region" description="Low complexity" evidence="8">
    <location>
        <begin position="218"/>
        <end position="227"/>
    </location>
</feature>
<evidence type="ECO:0000313" key="11">
    <source>
        <dbReference type="Proteomes" id="UP000790833"/>
    </source>
</evidence>
<dbReference type="Pfam" id="PF11605">
    <property type="entry name" value="Vps36_ESCRT-II"/>
    <property type="match status" value="1"/>
</dbReference>
<keyword evidence="7" id="KW-0967">Endosome</keyword>
<dbReference type="EMBL" id="JAHMUF010000005">
    <property type="protein sequence ID" value="KAG7194991.1"/>
    <property type="molecule type" value="Genomic_DNA"/>
</dbReference>
<dbReference type="SUPFAM" id="SSF90209">
    <property type="entry name" value="Ran binding protein zinc finger-like"/>
    <property type="match status" value="2"/>
</dbReference>
<dbReference type="Gene3D" id="2.30.29.30">
    <property type="entry name" value="Pleckstrin-homology domain (PH domain)/Phosphotyrosine-binding domain (PTB)"/>
    <property type="match status" value="1"/>
</dbReference>
<dbReference type="PANTHER" id="PTHR13128">
    <property type="entry name" value="VACUOLAR PROTEIN-SORTING-ASSOCIATED PROTEIN 36"/>
    <property type="match status" value="1"/>
</dbReference>
<sequence>MSYISVWKPISVNQSNRPVLETDEHDIYVRDGVGIYQGKSKILERQDGRIYLTNRRIIYFDNKVNSNSCCVYLTEISHGEPIGRFLRSSPKVKLYLRKGTIESSNNNNNNNNISNNINNDNNNVSTSSPSPPPPLSSTSSLSSLTLKPTKVTWTCQICSYNNADYFTGSQLDTGAVKLKCASCGIPPSIPYIRRFLVAPTQTSNADQVTDRQPSLEVNSSGSSSNLKSSKNTIECPRCTFINHSSLTTCEICGSYLLQTASLELKTNSIVAPSSSSQTASVDIELEDGIEAYTNNKAYIKVSFRKGGGEIEFNNLVNTAIEDIKWDELTKRGGVNENAVKLNQQQKPLVSTGKAVRAGISGLEVKNELTRKTNEIVLQDSLYDLDLLMFKFEDIMKISESFKPLLKQNSLVITNRRFSTNSIIPELNTSKKSNIFHQELSRHLSEYLDSYELVKQTSMITTQDLFANYNRYLTMSQGFGTELISALDFNKAISMFDTLHLPIMVKKYERSGLLVVVRRSEGLHDNFIALVRKFLALHQQLLASNFIEEEIADEEEELRGGTSVIKHARGCNIKEISEEFSWSYNITIEEMERCIQSGTVIVDQHISGTFYFVNDIW</sequence>
<feature type="domain" description="GLUE N-terminal" evidence="9">
    <location>
        <begin position="10"/>
        <end position="332"/>
    </location>
</feature>
<evidence type="ECO:0000256" key="5">
    <source>
        <dbReference type="ARBA" id="ARBA00022833"/>
    </source>
</evidence>
<comment type="subcellular location">
    <subcellularLocation>
        <location evidence="7">Cytoplasm</location>
    </subcellularLocation>
    <subcellularLocation>
        <location evidence="7">Endosome</location>
    </subcellularLocation>
</comment>
<protein>
    <recommendedName>
        <fullName evidence="7">Vacuolar protein-sorting-associated protein 36</fullName>
    </recommendedName>
    <alternativeName>
        <fullName evidence="7">ESCRT-II complex subunit VPS36</fullName>
    </alternativeName>
</protein>
<reference evidence="10" key="1">
    <citation type="submission" date="2021-03" db="EMBL/GenBank/DDBJ databases">
        <authorList>
            <person name="Palmer J.M."/>
        </authorList>
    </citation>
    <scope>NUCLEOTIDE SEQUENCE</scope>
    <source>
        <strain evidence="10">ARV_011</strain>
    </source>
</reference>
<dbReference type="InterPro" id="IPR031558">
    <property type="entry name" value="Vps36-NZF-N"/>
</dbReference>
<dbReference type="GO" id="GO:0031902">
    <property type="term" value="C:late endosome membrane"/>
    <property type="evidence" value="ECO:0007669"/>
    <property type="project" value="UniProtKB-UniRule"/>
</dbReference>
<evidence type="ECO:0000256" key="3">
    <source>
        <dbReference type="ARBA" id="ARBA00022723"/>
    </source>
</evidence>
<dbReference type="Pfam" id="PF04157">
    <property type="entry name" value="EAP30"/>
    <property type="match status" value="1"/>
</dbReference>
<keyword evidence="5" id="KW-0862">Zinc</keyword>
<evidence type="ECO:0000256" key="2">
    <source>
        <dbReference type="ARBA" id="ARBA00022448"/>
    </source>
</evidence>
<dbReference type="GO" id="GO:0043328">
    <property type="term" value="P:protein transport to vacuole involved in ubiquitin-dependent protein catabolic process via the multivesicular body sorting pathway"/>
    <property type="evidence" value="ECO:0007669"/>
    <property type="project" value="UniProtKB-UniRule"/>
</dbReference>
<evidence type="ECO:0000256" key="4">
    <source>
        <dbReference type="ARBA" id="ARBA00022771"/>
    </source>
</evidence>
<dbReference type="Pfam" id="PF16988">
    <property type="entry name" value="Vps36-NZF-N"/>
    <property type="match status" value="1"/>
</dbReference>
<dbReference type="InterPro" id="IPR036443">
    <property type="entry name" value="Znf_RanBP2_sf"/>
</dbReference>
<dbReference type="GeneID" id="66117477"/>
<evidence type="ECO:0000256" key="8">
    <source>
        <dbReference type="SAM" id="MobiDB-lite"/>
    </source>
</evidence>
<keyword evidence="7" id="KW-0963">Cytoplasm</keyword>
<keyword evidence="4" id="KW-0863">Zinc-finger</keyword>
<evidence type="ECO:0000256" key="1">
    <source>
        <dbReference type="ARBA" id="ARBA00009697"/>
    </source>
</evidence>
<comment type="function">
    <text evidence="7">Component of the ESCRT-II complex (endosomal sorting complex required for transport II), which is required for multivesicular body (MVB) formation and sorting of endosomal cargo proteins into MVBs.</text>
</comment>
<dbReference type="OrthoDB" id="271448at2759"/>
<proteinExistence type="inferred from homology"/>
<feature type="region of interest" description="Disordered" evidence="8">
    <location>
        <begin position="101"/>
        <end position="142"/>
    </location>
</feature>
<dbReference type="PROSITE" id="PS51495">
    <property type="entry name" value="GLUE"/>
    <property type="match status" value="1"/>
</dbReference>
<feature type="compositionally biased region" description="Polar residues" evidence="8">
    <location>
        <begin position="202"/>
        <end position="217"/>
    </location>
</feature>
<organism evidence="10 11">
    <name type="scientific">Scheffersomyces spartinae</name>
    <dbReference type="NCBI Taxonomy" id="45513"/>
    <lineage>
        <taxon>Eukaryota</taxon>
        <taxon>Fungi</taxon>
        <taxon>Dikarya</taxon>
        <taxon>Ascomycota</taxon>
        <taxon>Saccharomycotina</taxon>
        <taxon>Pichiomycetes</taxon>
        <taxon>Debaryomycetaceae</taxon>
        <taxon>Scheffersomyces</taxon>
    </lineage>
</organism>
<dbReference type="InterPro" id="IPR037855">
    <property type="entry name" value="Vps36"/>
</dbReference>
<dbReference type="InterPro" id="IPR040608">
    <property type="entry name" value="Snf8/Vps36"/>
</dbReference>
<dbReference type="GO" id="GO:0043130">
    <property type="term" value="F:ubiquitin binding"/>
    <property type="evidence" value="ECO:0007669"/>
    <property type="project" value="UniProtKB-UniRule"/>
</dbReference>
<dbReference type="InterPro" id="IPR001876">
    <property type="entry name" value="Znf_RanBP2"/>
</dbReference>
<name>A0A9P7VCI2_9ASCO</name>
<evidence type="ECO:0000259" key="9">
    <source>
        <dbReference type="PROSITE" id="PS51495"/>
    </source>
</evidence>
<dbReference type="GO" id="GO:0008270">
    <property type="term" value="F:zinc ion binding"/>
    <property type="evidence" value="ECO:0007669"/>
    <property type="project" value="UniProtKB-KW"/>
</dbReference>
<dbReference type="Proteomes" id="UP000790833">
    <property type="component" value="Unassembled WGS sequence"/>
</dbReference>
<accession>A0A9P7VCI2</accession>
<keyword evidence="11" id="KW-1185">Reference proteome</keyword>
<dbReference type="SMART" id="SM00547">
    <property type="entry name" value="ZnF_RBZ"/>
    <property type="match status" value="2"/>
</dbReference>
<keyword evidence="2 7" id="KW-0813">Transport</keyword>
<dbReference type="GO" id="GO:0000814">
    <property type="term" value="C:ESCRT II complex"/>
    <property type="evidence" value="ECO:0007669"/>
    <property type="project" value="UniProtKB-UniRule"/>
</dbReference>
<evidence type="ECO:0000313" key="10">
    <source>
        <dbReference type="EMBL" id="KAG7194991.1"/>
    </source>
</evidence>
<dbReference type="SUPFAM" id="SSF46785">
    <property type="entry name" value="Winged helix' DNA-binding domain"/>
    <property type="match status" value="1"/>
</dbReference>
<feature type="region of interest" description="Disordered" evidence="8">
    <location>
        <begin position="202"/>
        <end position="227"/>
    </location>
</feature>
<dbReference type="InterPro" id="IPR021648">
    <property type="entry name" value="GLUE_dom"/>
</dbReference>
<comment type="similarity">
    <text evidence="1 7">Belongs to the VPS36 family.</text>
</comment>
<dbReference type="InterPro" id="IPR036388">
    <property type="entry name" value="WH-like_DNA-bd_sf"/>
</dbReference>
<dbReference type="AlphaFoldDB" id="A0A9P7VCI2"/>
<dbReference type="InterPro" id="IPR011993">
    <property type="entry name" value="PH-like_dom_sf"/>
</dbReference>
<dbReference type="Gene3D" id="2.30.30.380">
    <property type="entry name" value="Zn-finger domain of Sec23/24"/>
    <property type="match status" value="2"/>
</dbReference>
<dbReference type="PANTHER" id="PTHR13128:SF12">
    <property type="entry name" value="VACUOLAR PROTEIN-SORTING-ASSOCIATED PROTEIN 36"/>
    <property type="match status" value="1"/>
</dbReference>
<evidence type="ECO:0000256" key="6">
    <source>
        <dbReference type="ARBA" id="ARBA00022927"/>
    </source>
</evidence>